<dbReference type="EMBL" id="JAANBB010000040">
    <property type="protein sequence ID" value="KAF7553860.1"/>
    <property type="molecule type" value="Genomic_DNA"/>
</dbReference>
<dbReference type="InterPro" id="IPR021709">
    <property type="entry name" value="DUF3292"/>
</dbReference>
<comment type="caution">
    <text evidence="3">The sequence shown here is derived from an EMBL/GenBank/DDBJ whole genome shotgun (WGS) entry which is preliminary data.</text>
</comment>
<feature type="region of interest" description="Disordered" evidence="1">
    <location>
        <begin position="40"/>
        <end position="65"/>
    </location>
</feature>
<feature type="compositionally biased region" description="Basic and acidic residues" evidence="1">
    <location>
        <begin position="50"/>
        <end position="61"/>
    </location>
</feature>
<evidence type="ECO:0000256" key="1">
    <source>
        <dbReference type="SAM" id="MobiDB-lite"/>
    </source>
</evidence>
<dbReference type="PANTHER" id="PTHR38694">
    <property type="entry name" value="CONSERVED EXPRESSED PROTEIN"/>
    <property type="match status" value="1"/>
</dbReference>
<gene>
    <name evidence="3" type="ORF">G7Z17_g3325</name>
</gene>
<keyword evidence="2" id="KW-1133">Transmembrane helix</keyword>
<reference evidence="3" key="1">
    <citation type="submission" date="2020-03" db="EMBL/GenBank/DDBJ databases">
        <title>Draft Genome Sequence of Cylindrodendrum hubeiense.</title>
        <authorList>
            <person name="Buettner E."/>
            <person name="Kellner H."/>
        </authorList>
    </citation>
    <scope>NUCLEOTIDE SEQUENCE</scope>
    <source>
        <strain evidence="3">IHI 201604</strain>
    </source>
</reference>
<keyword evidence="4" id="KW-1185">Reference proteome</keyword>
<evidence type="ECO:0000313" key="4">
    <source>
        <dbReference type="Proteomes" id="UP000722485"/>
    </source>
</evidence>
<evidence type="ECO:0000313" key="3">
    <source>
        <dbReference type="EMBL" id="KAF7553860.1"/>
    </source>
</evidence>
<feature type="transmembrane region" description="Helical" evidence="2">
    <location>
        <begin position="182"/>
        <end position="202"/>
    </location>
</feature>
<keyword evidence="2" id="KW-0472">Membrane</keyword>
<dbReference type="OrthoDB" id="1708389at2759"/>
<dbReference type="Pfam" id="PF11696">
    <property type="entry name" value="DUF3292"/>
    <property type="match status" value="2"/>
</dbReference>
<dbReference type="PANTHER" id="PTHR38694:SF1">
    <property type="entry name" value="PEROXIN DOMAIN-CONTAINING PROTEIN"/>
    <property type="match status" value="1"/>
</dbReference>
<accession>A0A9P5LAW6</accession>
<dbReference type="AlphaFoldDB" id="A0A9P5LAW6"/>
<organism evidence="3 4">
    <name type="scientific">Cylindrodendrum hubeiense</name>
    <dbReference type="NCBI Taxonomy" id="595255"/>
    <lineage>
        <taxon>Eukaryota</taxon>
        <taxon>Fungi</taxon>
        <taxon>Dikarya</taxon>
        <taxon>Ascomycota</taxon>
        <taxon>Pezizomycotina</taxon>
        <taxon>Sordariomycetes</taxon>
        <taxon>Hypocreomycetidae</taxon>
        <taxon>Hypocreales</taxon>
        <taxon>Nectriaceae</taxon>
        <taxon>Cylindrodendrum</taxon>
    </lineage>
</organism>
<proteinExistence type="predicted"/>
<protein>
    <recommendedName>
        <fullName evidence="5">Transmembrane protein</fullName>
    </recommendedName>
</protein>
<dbReference type="Proteomes" id="UP000722485">
    <property type="component" value="Unassembled WGS sequence"/>
</dbReference>
<evidence type="ECO:0008006" key="5">
    <source>
        <dbReference type="Google" id="ProtNLM"/>
    </source>
</evidence>
<feature type="region of interest" description="Disordered" evidence="1">
    <location>
        <begin position="298"/>
        <end position="317"/>
    </location>
</feature>
<evidence type="ECO:0000256" key="2">
    <source>
        <dbReference type="SAM" id="Phobius"/>
    </source>
</evidence>
<sequence length="645" mass="71094">MLIHSTIQIAMMAVPRDEEPLLQLSSISSESELEIVEKYEEETPTASHAFAEESKNAKPGDKGASQIEHGTAEVRDLGWNDEVCNIPNPVVGSLDNEELWTLIRRFDKQVFHVKRLKRPPLGQLDLNIAEEEEFSPEKLRAQLERFYMVVLVSVFSLWKHIVRLRSWKEYQRTSLFLAVYTVAWLLDLLIPTMVVFAIVLILSDRARMACFPPAPPALIDAKSGGVQKPAAGVLASKDSVTGAPEKHEGEAVEQEAHNFVTTISAIIVSTAVAKQPQADEDDESASADPAQIIEEANDAKDRAAGEEPAVEHDRTKKPVSDAVWAKARPTLRLVANFIDTWERLGNALNPTAPFHIHQQKVFLALLMLMVLFGSYWTSSYMAAKGNYPRWVKYVELCNTILKGVPTNAQLTITLLRAGESNSAPLPPPPFSDVPPPVVSDITAGQDLDRLAATSEEIEAAIKPELTPEEIEEHDKEDQKNHKKSHRLMNLLRGTAKGGVRAAFTADKAKAKAGARQAKNRLGVVKDTVSSPATGPIQFPARYKGKKGHAYITTTATTPAIGWTANIENAKPAWIVAIGEITELTKVGGLGWKSKMIVGWATGNEIVDGLVIKADDGRELHLTAVMMRDQLFNRLISIGSQMWEMW</sequence>
<keyword evidence="2" id="KW-0812">Transmembrane</keyword>
<name>A0A9P5LAW6_9HYPO</name>
<feature type="transmembrane region" description="Helical" evidence="2">
    <location>
        <begin position="361"/>
        <end position="383"/>
    </location>
</feature>